<feature type="compositionally biased region" description="Basic and acidic residues" evidence="6">
    <location>
        <begin position="201"/>
        <end position="211"/>
    </location>
</feature>
<evidence type="ECO:0000256" key="2">
    <source>
        <dbReference type="ARBA" id="ARBA00007262"/>
    </source>
</evidence>
<dbReference type="OrthoDB" id="440424at2759"/>
<organism evidence="8 9">
    <name type="scientific">Karstenula rhodostoma CBS 690.94</name>
    <dbReference type="NCBI Taxonomy" id="1392251"/>
    <lineage>
        <taxon>Eukaryota</taxon>
        <taxon>Fungi</taxon>
        <taxon>Dikarya</taxon>
        <taxon>Ascomycota</taxon>
        <taxon>Pezizomycotina</taxon>
        <taxon>Dothideomycetes</taxon>
        <taxon>Pleosporomycetidae</taxon>
        <taxon>Pleosporales</taxon>
        <taxon>Massarineae</taxon>
        <taxon>Didymosphaeriaceae</taxon>
        <taxon>Karstenula</taxon>
    </lineage>
</organism>
<evidence type="ECO:0000256" key="5">
    <source>
        <dbReference type="ARBA" id="ARBA00023136"/>
    </source>
</evidence>
<protein>
    <submittedName>
        <fullName evidence="8">Uncharacterized protein</fullName>
    </submittedName>
</protein>
<comment type="subcellular location">
    <subcellularLocation>
        <location evidence="1">Membrane</location>
        <topology evidence="1">Multi-pass membrane protein</topology>
    </subcellularLocation>
</comment>
<dbReference type="Pfam" id="PF06140">
    <property type="entry name" value="Ifi-6-16"/>
    <property type="match status" value="1"/>
</dbReference>
<gene>
    <name evidence="8" type="ORF">P171DRAFT_428344</name>
</gene>
<reference evidence="8" key="1">
    <citation type="journal article" date="2020" name="Stud. Mycol.">
        <title>101 Dothideomycetes genomes: a test case for predicting lifestyles and emergence of pathogens.</title>
        <authorList>
            <person name="Haridas S."/>
            <person name="Albert R."/>
            <person name="Binder M."/>
            <person name="Bloem J."/>
            <person name="Labutti K."/>
            <person name="Salamov A."/>
            <person name="Andreopoulos B."/>
            <person name="Baker S."/>
            <person name="Barry K."/>
            <person name="Bills G."/>
            <person name="Bluhm B."/>
            <person name="Cannon C."/>
            <person name="Castanera R."/>
            <person name="Culley D."/>
            <person name="Daum C."/>
            <person name="Ezra D."/>
            <person name="Gonzalez J."/>
            <person name="Henrissat B."/>
            <person name="Kuo A."/>
            <person name="Liang C."/>
            <person name="Lipzen A."/>
            <person name="Lutzoni F."/>
            <person name="Magnuson J."/>
            <person name="Mondo S."/>
            <person name="Nolan M."/>
            <person name="Ohm R."/>
            <person name="Pangilinan J."/>
            <person name="Park H.-J."/>
            <person name="Ramirez L."/>
            <person name="Alfaro M."/>
            <person name="Sun H."/>
            <person name="Tritt A."/>
            <person name="Yoshinaga Y."/>
            <person name="Zwiers L.-H."/>
            <person name="Turgeon B."/>
            <person name="Goodwin S."/>
            <person name="Spatafora J."/>
            <person name="Crous P."/>
            <person name="Grigoriev I."/>
        </authorList>
    </citation>
    <scope>NUCLEOTIDE SEQUENCE</scope>
    <source>
        <strain evidence="8">CBS 690.94</strain>
    </source>
</reference>
<dbReference type="PANTHER" id="PTHR16932:SF18">
    <property type="entry name" value="INTERFERON, ALPHA-INDUCIBLE PROTEIN 27-LIKE 2"/>
    <property type="match status" value="1"/>
</dbReference>
<evidence type="ECO:0000256" key="1">
    <source>
        <dbReference type="ARBA" id="ARBA00004141"/>
    </source>
</evidence>
<keyword evidence="3 7" id="KW-0812">Transmembrane</keyword>
<dbReference type="Proteomes" id="UP000799764">
    <property type="component" value="Unassembled WGS sequence"/>
</dbReference>
<dbReference type="AlphaFoldDB" id="A0A9P4UFM9"/>
<sequence>MADDPVSNARASGSNASQPSEARNRQLSNSFKITSASNALLNAPIPRSIIDAAVIHITIAIRAAKMGAEDAWAIAIQALKKLDLRTIAKAAMEWMKAHPWETAALLVPLVLVACTPAFLGLAGFTAGGVAAGSIAAGIQAGIGNVVAGSVFATLTSAGMAGYGLPIVLGGVGGISSAVGWGIAAWKRWRNDSDQADGDGDGDGRGDKHAGDEGAETTQSVPRLLGG</sequence>
<evidence type="ECO:0000313" key="9">
    <source>
        <dbReference type="Proteomes" id="UP000799764"/>
    </source>
</evidence>
<dbReference type="InterPro" id="IPR038213">
    <property type="entry name" value="IFI6/IFI27-like_sf"/>
</dbReference>
<dbReference type="GO" id="GO:0016020">
    <property type="term" value="C:membrane"/>
    <property type="evidence" value="ECO:0007669"/>
    <property type="project" value="UniProtKB-SubCell"/>
</dbReference>
<dbReference type="InterPro" id="IPR009311">
    <property type="entry name" value="IFI6/IFI27-like"/>
</dbReference>
<name>A0A9P4UFM9_9PLEO</name>
<accession>A0A9P4UFM9</accession>
<feature type="transmembrane region" description="Helical" evidence="7">
    <location>
        <begin position="102"/>
        <end position="122"/>
    </location>
</feature>
<keyword evidence="9" id="KW-1185">Reference proteome</keyword>
<feature type="region of interest" description="Disordered" evidence="6">
    <location>
        <begin position="191"/>
        <end position="226"/>
    </location>
</feature>
<dbReference type="PANTHER" id="PTHR16932">
    <property type="entry name" value="INTERFERON ALPHA-INDUCIBLE PROTEIN 27"/>
    <property type="match status" value="1"/>
</dbReference>
<evidence type="ECO:0000256" key="4">
    <source>
        <dbReference type="ARBA" id="ARBA00022989"/>
    </source>
</evidence>
<dbReference type="EMBL" id="MU001495">
    <property type="protein sequence ID" value="KAF2448235.1"/>
    <property type="molecule type" value="Genomic_DNA"/>
</dbReference>
<feature type="region of interest" description="Disordered" evidence="6">
    <location>
        <begin position="1"/>
        <end position="24"/>
    </location>
</feature>
<comment type="similarity">
    <text evidence="2">Belongs to the IFI6/IFI27 family.</text>
</comment>
<keyword evidence="4 7" id="KW-1133">Transmembrane helix</keyword>
<evidence type="ECO:0000256" key="6">
    <source>
        <dbReference type="SAM" id="MobiDB-lite"/>
    </source>
</evidence>
<evidence type="ECO:0000313" key="8">
    <source>
        <dbReference type="EMBL" id="KAF2448235.1"/>
    </source>
</evidence>
<evidence type="ECO:0000256" key="3">
    <source>
        <dbReference type="ARBA" id="ARBA00022692"/>
    </source>
</evidence>
<feature type="transmembrane region" description="Helical" evidence="7">
    <location>
        <begin position="134"/>
        <end position="154"/>
    </location>
</feature>
<comment type="caution">
    <text evidence="8">The sequence shown here is derived from an EMBL/GenBank/DDBJ whole genome shotgun (WGS) entry which is preliminary data.</text>
</comment>
<feature type="transmembrane region" description="Helical" evidence="7">
    <location>
        <begin position="160"/>
        <end position="185"/>
    </location>
</feature>
<evidence type="ECO:0000256" key="7">
    <source>
        <dbReference type="SAM" id="Phobius"/>
    </source>
</evidence>
<proteinExistence type="inferred from homology"/>
<dbReference type="Gene3D" id="6.10.110.10">
    <property type="match status" value="1"/>
</dbReference>
<feature type="compositionally biased region" description="Polar residues" evidence="6">
    <location>
        <begin position="9"/>
        <end position="24"/>
    </location>
</feature>
<keyword evidence="5 7" id="KW-0472">Membrane</keyword>